<feature type="compositionally biased region" description="Low complexity" evidence="1">
    <location>
        <begin position="115"/>
        <end position="134"/>
    </location>
</feature>
<feature type="compositionally biased region" description="Pro residues" evidence="1">
    <location>
        <begin position="146"/>
        <end position="157"/>
    </location>
</feature>
<dbReference type="RefSeq" id="WP_025347909.1">
    <property type="nucleotide sequence ID" value="NZ_CP006850.1"/>
</dbReference>
<feature type="compositionally biased region" description="Basic and acidic residues" evidence="1">
    <location>
        <begin position="216"/>
        <end position="225"/>
    </location>
</feature>
<dbReference type="InterPro" id="IPR008258">
    <property type="entry name" value="Transglycosylase_SLT_dom_1"/>
</dbReference>
<name>W5TB97_9NOCA</name>
<evidence type="ECO:0000313" key="4">
    <source>
        <dbReference type="Proteomes" id="UP000019150"/>
    </source>
</evidence>
<dbReference type="EMBL" id="CP006850">
    <property type="protein sequence ID" value="AHH16399.1"/>
    <property type="molecule type" value="Genomic_DNA"/>
</dbReference>
<keyword evidence="4" id="KW-1185">Reference proteome</keyword>
<accession>W5TB97</accession>
<feature type="compositionally biased region" description="Low complexity" evidence="1">
    <location>
        <begin position="65"/>
        <end position="98"/>
    </location>
</feature>
<dbReference type="OrthoDB" id="5177647at2"/>
<sequence length="500" mass="51550">MTSADTQWETESGDADATESDDHAEALPASTTPWTRPNRRERDQRNPTAPLPPGSADNAPAVTDSSRPPVHAVPAAAEVAASPAPSSPWSAARAPTPAVQTGPSQSGHDAGLGGRVPTAAPAVSATAAPARPSPGGTLPAQVDPGPADPGVPDPASPLGPAQSTMGMLPMLASALAGLGKKNGSGTTEPTGSDDRDGALPPEAQQARDALQKLKDTYGDDSKASAESRSVPRKKQLDTKSGPRTRGSGKTAAQVRRNQLYQRNVAGAFNNLDNDLIDYMRSLDGKHTVDKNAVAQLLREVDIQLARIGPAAYTKAGAQQVHRILIKALLQATRIVTGSTGVSRSGAAEINRLTKQYVYNLAGKQYGKASGGSGGTGTATTVGGSVGQWIQQAMKVLQDAGYDTGRMDPEAIAMIIQHESGGNPSATNNWDSNAAKGTPSIGLMQTIGPTFNSHALPGHTNIYDPVDNIVAGVRYAISRYGSVSNVPGVVAVRSGGSYRGY</sequence>
<feature type="region of interest" description="Disordered" evidence="1">
    <location>
        <begin position="216"/>
        <end position="253"/>
    </location>
</feature>
<dbReference type="eggNOG" id="COG3953">
    <property type="taxonomic scope" value="Bacteria"/>
</dbReference>
<dbReference type="InterPro" id="IPR023346">
    <property type="entry name" value="Lysozyme-like_dom_sf"/>
</dbReference>
<evidence type="ECO:0000259" key="2">
    <source>
        <dbReference type="Pfam" id="PF01464"/>
    </source>
</evidence>
<dbReference type="PATRIC" id="fig|1415166.3.peg.1625"/>
<dbReference type="Proteomes" id="UP000019150">
    <property type="component" value="Chromosome"/>
</dbReference>
<dbReference type="SUPFAM" id="SSF53955">
    <property type="entry name" value="Lysozyme-like"/>
    <property type="match status" value="1"/>
</dbReference>
<reference evidence="3 4" key="1">
    <citation type="journal article" date="2014" name="Appl. Environ. Microbiol.">
        <title>Insights into the Microbial Degradation of Rubber and Gutta-Percha by Analysis of the Complete Genome of Nocardia nova SH22a.</title>
        <authorList>
            <person name="Luo Q."/>
            <person name="Hiessl S."/>
            <person name="Poehlein A."/>
            <person name="Daniel R."/>
            <person name="Steinbuchel A."/>
        </authorList>
    </citation>
    <scope>NUCLEOTIDE SEQUENCE [LARGE SCALE GENOMIC DNA]</scope>
    <source>
        <strain evidence="3">SH22a</strain>
    </source>
</reference>
<dbReference type="eggNOG" id="COG0791">
    <property type="taxonomic scope" value="Bacteria"/>
</dbReference>
<feature type="compositionally biased region" description="Polar residues" evidence="1">
    <location>
        <begin position="1"/>
        <end position="10"/>
    </location>
</feature>
<dbReference type="KEGG" id="nno:NONO_c15980"/>
<dbReference type="CDD" id="cd13402">
    <property type="entry name" value="LT_TF-like"/>
    <property type="match status" value="1"/>
</dbReference>
<dbReference type="InterPro" id="IPR019710">
    <property type="entry name" value="DUF4226"/>
</dbReference>
<dbReference type="Gene3D" id="1.10.530.10">
    <property type="match status" value="1"/>
</dbReference>
<evidence type="ECO:0000256" key="1">
    <source>
        <dbReference type="SAM" id="MobiDB-lite"/>
    </source>
</evidence>
<feature type="domain" description="Transglycosylase SLT" evidence="2">
    <location>
        <begin position="404"/>
        <end position="484"/>
    </location>
</feature>
<proteinExistence type="predicted"/>
<dbReference type="STRING" id="1415166.NONO_c15980"/>
<dbReference type="HOGENOM" id="CLU_544939_0_0_11"/>
<gene>
    <name evidence="3" type="ORF">NONO_c15980</name>
</gene>
<dbReference type="AlphaFoldDB" id="W5TB97"/>
<evidence type="ECO:0000313" key="3">
    <source>
        <dbReference type="EMBL" id="AHH16399.1"/>
    </source>
</evidence>
<dbReference type="Pfam" id="PF10774">
    <property type="entry name" value="DUF4226"/>
    <property type="match status" value="1"/>
</dbReference>
<organism evidence="3 4">
    <name type="scientific">Nocardia nova SH22a</name>
    <dbReference type="NCBI Taxonomy" id="1415166"/>
    <lineage>
        <taxon>Bacteria</taxon>
        <taxon>Bacillati</taxon>
        <taxon>Actinomycetota</taxon>
        <taxon>Actinomycetes</taxon>
        <taxon>Mycobacteriales</taxon>
        <taxon>Nocardiaceae</taxon>
        <taxon>Nocardia</taxon>
    </lineage>
</organism>
<dbReference type="Pfam" id="PF01464">
    <property type="entry name" value="SLT"/>
    <property type="match status" value="1"/>
</dbReference>
<protein>
    <submittedName>
        <fullName evidence="3">Transglycosylase SLT domain-containing protein</fullName>
    </submittedName>
</protein>
<feature type="region of interest" description="Disordered" evidence="1">
    <location>
        <begin position="1"/>
        <end position="200"/>
    </location>
</feature>